<dbReference type="PROSITE" id="PS00237">
    <property type="entry name" value="G_PROTEIN_RECEP_F1_1"/>
    <property type="match status" value="1"/>
</dbReference>
<dbReference type="GO" id="GO:0006954">
    <property type="term" value="P:inflammatory response"/>
    <property type="evidence" value="ECO:0007669"/>
    <property type="project" value="TreeGrafter"/>
</dbReference>
<organism evidence="16 17">
    <name type="scientific">Astyanax mexicanus</name>
    <name type="common">Blind cave fish</name>
    <name type="synonym">Astyanax fasciatus mexicanus</name>
    <dbReference type="NCBI Taxonomy" id="7994"/>
    <lineage>
        <taxon>Eukaryota</taxon>
        <taxon>Metazoa</taxon>
        <taxon>Chordata</taxon>
        <taxon>Craniata</taxon>
        <taxon>Vertebrata</taxon>
        <taxon>Euteleostomi</taxon>
        <taxon>Actinopterygii</taxon>
        <taxon>Neopterygii</taxon>
        <taxon>Teleostei</taxon>
        <taxon>Ostariophysi</taxon>
        <taxon>Characiformes</taxon>
        <taxon>Characoidei</taxon>
        <taxon>Acestrorhamphidae</taxon>
        <taxon>Acestrorhamphinae</taxon>
        <taxon>Astyanax</taxon>
    </lineage>
</organism>
<evidence type="ECO:0000256" key="9">
    <source>
        <dbReference type="ARBA" id="ARBA00023170"/>
    </source>
</evidence>
<dbReference type="PROSITE" id="PS50262">
    <property type="entry name" value="G_PROTEIN_RECEP_F1_2"/>
    <property type="match status" value="1"/>
</dbReference>
<evidence type="ECO:0000256" key="13">
    <source>
        <dbReference type="RuleBase" id="RU000688"/>
    </source>
</evidence>
<evidence type="ECO:0000256" key="7">
    <source>
        <dbReference type="ARBA" id="ARBA00023136"/>
    </source>
</evidence>
<dbReference type="PANTHER" id="PTHR24225">
    <property type="entry name" value="CHEMOTACTIC RECEPTOR"/>
    <property type="match status" value="1"/>
</dbReference>
<dbReference type="FunFam" id="1.20.1070.10:FF:000034">
    <property type="entry name" value="G-protein coupled receptor 1"/>
    <property type="match status" value="1"/>
</dbReference>
<keyword evidence="8" id="KW-1015">Disulfide bond</keyword>
<evidence type="ECO:0000256" key="5">
    <source>
        <dbReference type="ARBA" id="ARBA00022989"/>
    </source>
</evidence>
<dbReference type="InterPro" id="IPR000276">
    <property type="entry name" value="GPCR_Rhodpsn"/>
</dbReference>
<dbReference type="InterPro" id="IPR017452">
    <property type="entry name" value="GPCR_Rhodpsn_7TM"/>
</dbReference>
<dbReference type="Gene3D" id="1.20.1070.10">
    <property type="entry name" value="Rhodopsin 7-helix transmembrane proteins"/>
    <property type="match status" value="1"/>
</dbReference>
<keyword evidence="2" id="KW-1003">Cell membrane</keyword>
<dbReference type="GO" id="GO:0006935">
    <property type="term" value="P:chemotaxis"/>
    <property type="evidence" value="ECO:0007669"/>
    <property type="project" value="UniProtKB-KW"/>
</dbReference>
<protein>
    <submittedName>
        <fullName evidence="16">Chemokine-like receptor 1</fullName>
    </submittedName>
</protein>
<evidence type="ECO:0000256" key="3">
    <source>
        <dbReference type="ARBA" id="ARBA00022500"/>
    </source>
</evidence>
<dbReference type="GO" id="GO:0004930">
    <property type="term" value="F:G protein-coupled receptor activity"/>
    <property type="evidence" value="ECO:0007669"/>
    <property type="project" value="UniProtKB-KW"/>
</dbReference>
<evidence type="ECO:0000256" key="10">
    <source>
        <dbReference type="ARBA" id="ARBA00023180"/>
    </source>
</evidence>
<dbReference type="InterPro" id="IPR000826">
    <property type="entry name" value="Formyl_rcpt-rel"/>
</dbReference>
<keyword evidence="5 14" id="KW-1133">Transmembrane helix</keyword>
<evidence type="ECO:0000256" key="1">
    <source>
        <dbReference type="ARBA" id="ARBA00004651"/>
    </source>
</evidence>
<keyword evidence="9 13" id="KW-0675">Receptor</keyword>
<dbReference type="Proteomes" id="UP000752171">
    <property type="component" value="Unassembled WGS sequence"/>
</dbReference>
<gene>
    <name evidence="16" type="primary">CMLKR1</name>
    <name evidence="16" type="ORF">AMEX_G25063</name>
</gene>
<keyword evidence="10" id="KW-0325">Glycoprotein</keyword>
<sequence>MDSDFNFDYNFDGVDYSNYTADNATPEEVHTFRVHPVCSGEVMCMLLLVVNVFIFLLGIVGNGVVIWIAGFKMKKSVNTTWYLSLALSDFIFCASLPVNTIYMATTNWIFGHFMCKFTSFAMFLNMFSSIFLLVVISMDRCVSVMFPVWAQNQRTISKAWVMVILAWILATALSVPSVIYREVQEHLGVHRCLNNYTTSEHSHRTVATTRFVLGFIVPFLIIIFCYSIIIFKLKSNQMAKSTKPFKVMTALIVTFFLCWLPYHTSVLIELNRSLPNDIINLLLKIGTMTASANSFLNPILYVFMGNDFRRRFKSSILSKIENAMGEEGRTLSRYLSRSSSMDARASTHI</sequence>
<keyword evidence="7 14" id="KW-0472">Membrane</keyword>
<dbReference type="CDD" id="cd14974">
    <property type="entry name" value="7tmA_Anaphylatoxin_R-like"/>
    <property type="match status" value="1"/>
</dbReference>
<comment type="similarity">
    <text evidence="13">Belongs to the G-protein coupled receptor 1 family.</text>
</comment>
<feature type="transmembrane region" description="Helical" evidence="14">
    <location>
        <begin position="117"/>
        <end position="138"/>
    </location>
</feature>
<feature type="transmembrane region" description="Helical" evidence="14">
    <location>
        <begin position="282"/>
        <end position="303"/>
    </location>
</feature>
<feature type="transmembrane region" description="Helical" evidence="14">
    <location>
        <begin position="211"/>
        <end position="233"/>
    </location>
</feature>
<dbReference type="GO" id="GO:0007204">
    <property type="term" value="P:positive regulation of cytosolic calcium ion concentration"/>
    <property type="evidence" value="ECO:0007669"/>
    <property type="project" value="TreeGrafter"/>
</dbReference>
<comment type="subcellular location">
    <subcellularLocation>
        <location evidence="1">Cell membrane</location>
        <topology evidence="1">Multi-pass membrane protein</topology>
    </subcellularLocation>
</comment>
<keyword evidence="6 13" id="KW-0297">G-protein coupled receptor</keyword>
<evidence type="ECO:0000256" key="11">
    <source>
        <dbReference type="ARBA" id="ARBA00023224"/>
    </source>
</evidence>
<keyword evidence="4 13" id="KW-0812">Transmembrane</keyword>
<accession>A0A8T2KSB1</accession>
<evidence type="ECO:0000313" key="17">
    <source>
        <dbReference type="Proteomes" id="UP000752171"/>
    </source>
</evidence>
<proteinExistence type="inferred from homology"/>
<feature type="transmembrane region" description="Helical" evidence="14">
    <location>
        <begin position="159"/>
        <end position="180"/>
    </location>
</feature>
<dbReference type="EMBL" id="JAICCE010000022">
    <property type="protein sequence ID" value="KAG9261519.1"/>
    <property type="molecule type" value="Genomic_DNA"/>
</dbReference>
<dbReference type="GO" id="GO:0007200">
    <property type="term" value="P:phospholipase C-activating G protein-coupled receptor signaling pathway"/>
    <property type="evidence" value="ECO:0007669"/>
    <property type="project" value="TreeGrafter"/>
</dbReference>
<evidence type="ECO:0000256" key="6">
    <source>
        <dbReference type="ARBA" id="ARBA00023040"/>
    </source>
</evidence>
<dbReference type="AlphaFoldDB" id="A0A8T2KSB1"/>
<dbReference type="OrthoDB" id="6117944at2759"/>
<feature type="transmembrane region" description="Helical" evidence="14">
    <location>
        <begin position="245"/>
        <end position="262"/>
    </location>
</feature>
<dbReference type="GO" id="GO:0004875">
    <property type="term" value="F:complement receptor activity"/>
    <property type="evidence" value="ECO:0007669"/>
    <property type="project" value="TreeGrafter"/>
</dbReference>
<feature type="transmembrane region" description="Helical" evidence="14">
    <location>
        <begin position="45"/>
        <end position="69"/>
    </location>
</feature>
<dbReference type="SUPFAM" id="SSF81321">
    <property type="entry name" value="Family A G protein-coupled receptor-like"/>
    <property type="match status" value="1"/>
</dbReference>
<comment type="caution">
    <text evidence="16">The sequence shown here is derived from an EMBL/GenBank/DDBJ whole genome shotgun (WGS) entry which is preliminary data.</text>
</comment>
<evidence type="ECO:0000313" key="16">
    <source>
        <dbReference type="EMBL" id="KAG9261519.1"/>
    </source>
</evidence>
<feature type="domain" description="G-protein coupled receptors family 1 profile" evidence="15">
    <location>
        <begin position="61"/>
        <end position="301"/>
    </location>
</feature>
<evidence type="ECO:0000256" key="2">
    <source>
        <dbReference type="ARBA" id="ARBA00022475"/>
    </source>
</evidence>
<evidence type="ECO:0000256" key="4">
    <source>
        <dbReference type="ARBA" id="ARBA00022692"/>
    </source>
</evidence>
<dbReference type="PRINTS" id="PR00237">
    <property type="entry name" value="GPCRRHODOPSN"/>
</dbReference>
<dbReference type="GO" id="GO:0005886">
    <property type="term" value="C:plasma membrane"/>
    <property type="evidence" value="ECO:0007669"/>
    <property type="project" value="UniProtKB-SubCell"/>
</dbReference>
<dbReference type="Pfam" id="PF00001">
    <property type="entry name" value="7tm_1"/>
    <property type="match status" value="1"/>
</dbReference>
<dbReference type="SMART" id="SM01381">
    <property type="entry name" value="7TM_GPCR_Srsx"/>
    <property type="match status" value="1"/>
</dbReference>
<keyword evidence="3" id="KW-0145">Chemotaxis</keyword>
<keyword evidence="11 13" id="KW-0807">Transducer</keyword>
<comment type="similarity">
    <text evidence="12">Belongs to the chemokine-like receptor (CMKLR) family.</text>
</comment>
<reference evidence="16 17" key="1">
    <citation type="submission" date="2021-07" db="EMBL/GenBank/DDBJ databases">
        <authorList>
            <person name="Imarazene B."/>
            <person name="Zahm M."/>
            <person name="Klopp C."/>
            <person name="Cabau C."/>
            <person name="Beille S."/>
            <person name="Jouanno E."/>
            <person name="Castinel A."/>
            <person name="Lluch J."/>
            <person name="Gil L."/>
            <person name="Kuchtly C."/>
            <person name="Lopez Roques C."/>
            <person name="Donnadieu C."/>
            <person name="Parrinello H."/>
            <person name="Journot L."/>
            <person name="Du K."/>
            <person name="Schartl M."/>
            <person name="Retaux S."/>
            <person name="Guiguen Y."/>
        </authorList>
    </citation>
    <scope>NUCLEOTIDE SEQUENCE [LARGE SCALE GENOMIC DNA]</scope>
    <source>
        <strain evidence="16">Pach_M1</strain>
        <tissue evidence="16">Testis</tissue>
    </source>
</reference>
<dbReference type="PRINTS" id="PR00526">
    <property type="entry name" value="FMETLEUPHER"/>
</dbReference>
<dbReference type="KEGG" id="amex:103035463"/>
<evidence type="ECO:0000256" key="8">
    <source>
        <dbReference type="ARBA" id="ARBA00023157"/>
    </source>
</evidence>
<name>A0A8T2KSB1_ASTMX</name>
<dbReference type="OMA" id="YTEDNIT"/>
<dbReference type="PANTHER" id="PTHR24225:SF0">
    <property type="entry name" value="N-FORMYL PEPTIDE RECEPTOR 2"/>
    <property type="match status" value="1"/>
</dbReference>
<evidence type="ECO:0000259" key="15">
    <source>
        <dbReference type="PROSITE" id="PS50262"/>
    </source>
</evidence>
<evidence type="ECO:0000256" key="14">
    <source>
        <dbReference type="SAM" id="Phobius"/>
    </source>
</evidence>
<feature type="transmembrane region" description="Helical" evidence="14">
    <location>
        <begin position="81"/>
        <end position="105"/>
    </location>
</feature>
<evidence type="ECO:0000256" key="12">
    <source>
        <dbReference type="ARBA" id="ARBA00025736"/>
    </source>
</evidence>